<dbReference type="AlphaFoldDB" id="A0A7G7MDY5"/>
<dbReference type="EMBL" id="CP060131">
    <property type="protein sequence ID" value="QNG50996.1"/>
    <property type="molecule type" value="Genomic_DNA"/>
</dbReference>
<gene>
    <name evidence="6" type="ORF">H6H00_22810</name>
</gene>
<feature type="transmembrane region" description="Helical" evidence="4">
    <location>
        <begin position="142"/>
        <end position="163"/>
    </location>
</feature>
<evidence type="ECO:0000259" key="5">
    <source>
        <dbReference type="PROSITE" id="PS51829"/>
    </source>
</evidence>
<dbReference type="KEGG" id="ppel:H6H00_22810"/>
<dbReference type="PROSITE" id="PS51829">
    <property type="entry name" value="P_HOMO_B"/>
    <property type="match status" value="2"/>
</dbReference>
<evidence type="ECO:0000256" key="2">
    <source>
        <dbReference type="ARBA" id="ARBA00022801"/>
    </source>
</evidence>
<dbReference type="InterPro" id="IPR002884">
    <property type="entry name" value="P_dom"/>
</dbReference>
<evidence type="ECO:0000256" key="1">
    <source>
        <dbReference type="ARBA" id="ARBA00022670"/>
    </source>
</evidence>
<evidence type="ECO:0000313" key="6">
    <source>
        <dbReference type="EMBL" id="QNG50996.1"/>
    </source>
</evidence>
<feature type="region of interest" description="Disordered" evidence="3">
    <location>
        <begin position="1"/>
        <end position="123"/>
    </location>
</feature>
<feature type="domain" description="P/Homo B" evidence="5">
    <location>
        <begin position="302"/>
        <end position="429"/>
    </location>
</feature>
<keyword evidence="4" id="KW-0472">Membrane</keyword>
<name>A0A7G7MDY5_9PSEU</name>
<feature type="domain" description="P/Homo B" evidence="5">
    <location>
        <begin position="165"/>
        <end position="296"/>
    </location>
</feature>
<keyword evidence="2" id="KW-0378">Hydrolase</keyword>
<feature type="compositionally biased region" description="Basic and acidic residues" evidence="3">
    <location>
        <begin position="53"/>
        <end position="68"/>
    </location>
</feature>
<dbReference type="InterPro" id="IPR008979">
    <property type="entry name" value="Galactose-bd-like_sf"/>
</dbReference>
<dbReference type="RefSeq" id="WP_185717757.1">
    <property type="nucleotide sequence ID" value="NZ_BAAAWI010000001.1"/>
</dbReference>
<dbReference type="SUPFAM" id="SSF49785">
    <property type="entry name" value="Galactose-binding domain-like"/>
    <property type="match status" value="2"/>
</dbReference>
<dbReference type="Proteomes" id="UP000515728">
    <property type="component" value="Chromosome"/>
</dbReference>
<evidence type="ECO:0000256" key="3">
    <source>
        <dbReference type="SAM" id="MobiDB-lite"/>
    </source>
</evidence>
<organism evidence="6 7">
    <name type="scientific">Pseudonocardia petroleophila</name>
    <dbReference type="NCBI Taxonomy" id="37331"/>
    <lineage>
        <taxon>Bacteria</taxon>
        <taxon>Bacillati</taxon>
        <taxon>Actinomycetota</taxon>
        <taxon>Actinomycetes</taxon>
        <taxon>Pseudonocardiales</taxon>
        <taxon>Pseudonocardiaceae</taxon>
        <taxon>Pseudonocardia</taxon>
    </lineage>
</organism>
<evidence type="ECO:0000256" key="4">
    <source>
        <dbReference type="SAM" id="Phobius"/>
    </source>
</evidence>
<dbReference type="GO" id="GO:0006508">
    <property type="term" value="P:proteolysis"/>
    <property type="evidence" value="ECO:0007669"/>
    <property type="project" value="UniProtKB-KW"/>
</dbReference>
<dbReference type="Gene3D" id="2.60.120.260">
    <property type="entry name" value="Galactose-binding domain-like"/>
    <property type="match status" value="2"/>
</dbReference>
<feature type="compositionally biased region" description="Gly residues" evidence="3">
    <location>
        <begin position="87"/>
        <end position="122"/>
    </location>
</feature>
<keyword evidence="7" id="KW-1185">Reference proteome</keyword>
<keyword evidence="4" id="KW-1133">Transmembrane helix</keyword>
<evidence type="ECO:0000313" key="7">
    <source>
        <dbReference type="Proteomes" id="UP000515728"/>
    </source>
</evidence>
<keyword evidence="1" id="KW-0645">Protease</keyword>
<dbReference type="Pfam" id="PF01483">
    <property type="entry name" value="P_proprotein"/>
    <property type="match status" value="2"/>
</dbReference>
<keyword evidence="4" id="KW-0812">Transmembrane</keyword>
<reference evidence="6 7" key="1">
    <citation type="submission" date="2020-08" db="EMBL/GenBank/DDBJ databases">
        <authorList>
            <person name="Mo P."/>
        </authorList>
    </citation>
    <scope>NUCLEOTIDE SEQUENCE [LARGE SCALE GENOMIC DNA]</scope>
    <source>
        <strain evidence="6 7">CGMCC 4.1532</strain>
    </source>
</reference>
<accession>A0A7G7MDY5</accession>
<protein>
    <submittedName>
        <fullName evidence="6">Proprotein convertase P-domain-containing protein</fullName>
    </submittedName>
</protein>
<proteinExistence type="predicted"/>
<feature type="compositionally biased region" description="Pro residues" evidence="3">
    <location>
        <begin position="1"/>
        <end position="11"/>
    </location>
</feature>
<dbReference type="GO" id="GO:0004252">
    <property type="term" value="F:serine-type endopeptidase activity"/>
    <property type="evidence" value="ECO:0007669"/>
    <property type="project" value="InterPro"/>
</dbReference>
<sequence length="429" mass="43152">MTDPTGPPPPGWNQGGWSTAGPVPGGGQDAGGHPETAQHPGAGQYPGAAQHPSDPHHRPSVDPDRYPETAHYPSGAPYPGSPYPGGQHPGGPYGDQGGQQAGPYGPYGGPQQPGGPYPGQGGWNAAYAAPSPAPGRGRRTGIVVAAVVASVAIVAAVVVVVLLNRSPDPNAPFAQGASTTALQIPDNTPGGATSTITLDGDARVGRIDVAMDLTHPYPGELTGVLTSPEGRQAVVFARAGTGGRVTLSTTEASSPLANLLGGPVAGAWALTFSDEVSADAGTLNSWDITVYPAASDAPAPSAQPAQGTSDPALAIPDDDEFFGVTDVVDLGGYGTVDRMVVDVALTHQVSSDLRIELRSPLGRTVVLSDAEAGLATAGRIALNLDSSAPGSPLAALVGEPVAGPWQLRVYDTVVIDTGTLDGWDITVNG</sequence>